<evidence type="ECO:0000313" key="8">
    <source>
        <dbReference type="EMBL" id="CAI9623279.1"/>
    </source>
</evidence>
<dbReference type="PANTHER" id="PTHR14913">
    <property type="entry name" value="TUMOR NECROSIS FACTOR RECEPTOR TYPE 1-ASSOCIATED DEATH DOMAIN PROTEIN"/>
    <property type="match status" value="1"/>
</dbReference>
<dbReference type="Proteomes" id="UP001162483">
    <property type="component" value="Unassembled WGS sequence"/>
</dbReference>
<feature type="domain" description="TRADD N-terminal" evidence="7">
    <location>
        <begin position="52"/>
        <end position="152"/>
    </location>
</feature>
<sequence length="204" mass="23716">MASIPTEWIGSVYLFMYSDSTSLTATYDTNKPLMYKTLRDALTVLSRNSNFPEILKVLRSDPHLILHLKFNGEDNCLEFLRDYRERRVHQHIQDQLNHCLGLESLQVFLELKVDNIKLDMFLDEEEKCLGQIYSFKPSYVKDEDLVQLERNFLNLSFRIQPLLTEQQLLYLSPIGNSSQSSPPLPLCSFSSEPSTFHFQGTRIC</sequence>
<proteinExistence type="predicted"/>
<dbReference type="InterPro" id="IPR009095">
    <property type="entry name" value="TRADD_N"/>
</dbReference>
<dbReference type="InterPro" id="IPR035712">
    <property type="entry name" value="TRADD"/>
</dbReference>
<evidence type="ECO:0000259" key="7">
    <source>
        <dbReference type="Pfam" id="PF09034"/>
    </source>
</evidence>
<dbReference type="Gene3D" id="3.30.70.680">
    <property type="entry name" value="TRADD, N-terminal domain"/>
    <property type="match status" value="1"/>
</dbReference>
<reference evidence="8" key="1">
    <citation type="submission" date="2023-05" db="EMBL/GenBank/DDBJ databases">
        <authorList>
            <person name="Stuckert A."/>
        </authorList>
    </citation>
    <scope>NUCLEOTIDE SEQUENCE</scope>
</reference>
<evidence type="ECO:0000256" key="6">
    <source>
        <dbReference type="ARBA" id="ARBA00023242"/>
    </source>
</evidence>
<evidence type="ECO:0000256" key="1">
    <source>
        <dbReference type="ARBA" id="ARBA00004123"/>
    </source>
</evidence>
<evidence type="ECO:0000256" key="5">
    <source>
        <dbReference type="ARBA" id="ARBA00023212"/>
    </source>
</evidence>
<evidence type="ECO:0000313" key="9">
    <source>
        <dbReference type="Proteomes" id="UP001162483"/>
    </source>
</evidence>
<dbReference type="InterPro" id="IPR036729">
    <property type="entry name" value="TRADD_N_sf"/>
</dbReference>
<keyword evidence="6" id="KW-0539">Nucleus</keyword>
<dbReference type="SUPFAM" id="SSF55044">
    <property type="entry name" value="TRADD, N-terminal domain"/>
    <property type="match status" value="1"/>
</dbReference>
<keyword evidence="4" id="KW-0053">Apoptosis</keyword>
<organism evidence="8 9">
    <name type="scientific">Staurois parvus</name>
    <dbReference type="NCBI Taxonomy" id="386267"/>
    <lineage>
        <taxon>Eukaryota</taxon>
        <taxon>Metazoa</taxon>
        <taxon>Chordata</taxon>
        <taxon>Craniata</taxon>
        <taxon>Vertebrata</taxon>
        <taxon>Euteleostomi</taxon>
        <taxon>Amphibia</taxon>
        <taxon>Batrachia</taxon>
        <taxon>Anura</taxon>
        <taxon>Neobatrachia</taxon>
        <taxon>Ranoidea</taxon>
        <taxon>Ranidae</taxon>
        <taxon>Staurois</taxon>
    </lineage>
</organism>
<protein>
    <recommendedName>
        <fullName evidence="7">TRADD N-terminal domain-containing protein</fullName>
    </recommendedName>
</protein>
<evidence type="ECO:0000256" key="3">
    <source>
        <dbReference type="ARBA" id="ARBA00022490"/>
    </source>
</evidence>
<dbReference type="EMBL" id="CATNWA010021608">
    <property type="protein sequence ID" value="CAI9623279.1"/>
    <property type="molecule type" value="Genomic_DNA"/>
</dbReference>
<evidence type="ECO:0000256" key="4">
    <source>
        <dbReference type="ARBA" id="ARBA00022703"/>
    </source>
</evidence>
<comment type="caution">
    <text evidence="8">The sequence shown here is derived from an EMBL/GenBank/DDBJ whole genome shotgun (WGS) entry which is preliminary data.</text>
</comment>
<keyword evidence="3" id="KW-0963">Cytoplasm</keyword>
<keyword evidence="9" id="KW-1185">Reference proteome</keyword>
<dbReference type="PANTHER" id="PTHR14913:SF0">
    <property type="entry name" value="TUMOR NECROSIS FACTOR RECEPTOR TYPE 1-ASSOCIATED DEATH DOMAIN PROTEIN"/>
    <property type="match status" value="1"/>
</dbReference>
<gene>
    <name evidence="8" type="ORF">SPARVUS_LOCUS16441875</name>
</gene>
<accession>A0ABN9HNA3</accession>
<keyword evidence="5" id="KW-0206">Cytoskeleton</keyword>
<comment type="subcellular location">
    <subcellularLocation>
        <location evidence="2">Cytoplasm</location>
        <location evidence="2">Cytoskeleton</location>
    </subcellularLocation>
    <subcellularLocation>
        <location evidence="1">Nucleus</location>
    </subcellularLocation>
</comment>
<name>A0ABN9HNA3_9NEOB</name>
<evidence type="ECO:0000256" key="2">
    <source>
        <dbReference type="ARBA" id="ARBA00004245"/>
    </source>
</evidence>
<dbReference type="Pfam" id="PF09034">
    <property type="entry name" value="TRADD_N"/>
    <property type="match status" value="1"/>
</dbReference>